<evidence type="ECO:0000313" key="4">
    <source>
        <dbReference type="EMBL" id="BAY15956.1"/>
    </source>
</evidence>
<dbReference type="InterPro" id="IPR019257">
    <property type="entry name" value="MeTrfase_dom"/>
</dbReference>
<keyword evidence="2" id="KW-0808">Transferase</keyword>
<dbReference type="GO" id="GO:0032259">
    <property type="term" value="P:methylation"/>
    <property type="evidence" value="ECO:0007669"/>
    <property type="project" value="UniProtKB-KW"/>
</dbReference>
<dbReference type="OrthoDB" id="504626at2"/>
<name>A0A1Z4GF35_9CYAN</name>
<gene>
    <name evidence="4" type="ORF">NIES21_17770</name>
</gene>
<dbReference type="InterPro" id="IPR017804">
    <property type="entry name" value="MeTrfase_EgtD-like"/>
</dbReference>
<dbReference type="InterPro" id="IPR029063">
    <property type="entry name" value="SAM-dependent_MTases_sf"/>
</dbReference>
<dbReference type="AlphaFoldDB" id="A0A1Z4GF35"/>
<dbReference type="PANTHER" id="PTHR43397">
    <property type="entry name" value="ERGOTHIONEINE BIOSYNTHESIS PROTEIN 1"/>
    <property type="match status" value="1"/>
</dbReference>
<reference evidence="4 5" key="1">
    <citation type="submission" date="2017-06" db="EMBL/GenBank/DDBJ databases">
        <title>Genome sequencing of cyanobaciteial culture collection at National Institute for Environmental Studies (NIES).</title>
        <authorList>
            <person name="Hirose Y."/>
            <person name="Shimura Y."/>
            <person name="Fujisawa T."/>
            <person name="Nakamura Y."/>
            <person name="Kawachi M."/>
        </authorList>
    </citation>
    <scope>NUCLEOTIDE SEQUENCE [LARGE SCALE GENOMIC DNA]</scope>
    <source>
        <strain evidence="4 5">NIES-21</strain>
    </source>
</reference>
<organism evidence="4 5">
    <name type="scientific">Anabaenopsis circularis NIES-21</name>
    <dbReference type="NCBI Taxonomy" id="1085406"/>
    <lineage>
        <taxon>Bacteria</taxon>
        <taxon>Bacillati</taxon>
        <taxon>Cyanobacteriota</taxon>
        <taxon>Cyanophyceae</taxon>
        <taxon>Nostocales</taxon>
        <taxon>Nodulariaceae</taxon>
        <taxon>Anabaenopsis</taxon>
    </lineage>
</organism>
<feature type="domain" description="Histidine-specific methyltransferase SAM-dependent" evidence="3">
    <location>
        <begin position="40"/>
        <end position="338"/>
    </location>
</feature>
<dbReference type="PANTHER" id="PTHR43397:SF1">
    <property type="entry name" value="ERGOTHIONEINE BIOSYNTHESIS PROTEIN 1"/>
    <property type="match status" value="1"/>
</dbReference>
<evidence type="ECO:0000256" key="1">
    <source>
        <dbReference type="ARBA" id="ARBA00022603"/>
    </source>
</evidence>
<dbReference type="InterPro" id="IPR051128">
    <property type="entry name" value="EgtD_Methyltrsf_superfamily"/>
</dbReference>
<dbReference type="Gene3D" id="3.40.50.150">
    <property type="entry name" value="Vaccinia Virus protein VP39"/>
    <property type="match status" value="1"/>
</dbReference>
<dbReference type="SUPFAM" id="SSF53335">
    <property type="entry name" value="S-adenosyl-L-methionine-dependent methyltransferases"/>
    <property type="match status" value="1"/>
</dbReference>
<dbReference type="PIRSF" id="PIRSF018005">
    <property type="entry name" value="UCP018005"/>
    <property type="match status" value="1"/>
</dbReference>
<accession>A0A1Z4GF35</accession>
<sequence>MAKKFLSNSPILSNNSTSHIRVAKPSSEFYSVFSKAEVLEIIHALETRWEIPLKYAYKGQGAKIWHEFYQKFVSPKWYRKSSVEIDLLRNNFAYIYSNIQKCEQVNVIDVGAGNSYPAKDFVAKLNQLNKINKYIALDISEGLLTVSRKNFTTWFPKIDYINQQMDIENSCIPANFSGNPKIILHLGVTMGNHHNRNQVLKNFRNSMDENDFLIFTNEIGSNSQWDGIARGGCKYHAKEIYRSIKNSIGLKSQDCQLVRKYDLATDSVVANIKFLHNYNIDFSFQGIDKSIEISKGKEITIWRHHKYEMPKLIQELEGAGLELVHYTTNKYSSHIMAICQVANN</sequence>
<evidence type="ECO:0000313" key="5">
    <source>
        <dbReference type="Proteomes" id="UP000218287"/>
    </source>
</evidence>
<dbReference type="Pfam" id="PF10017">
    <property type="entry name" value="Methyltransf_33"/>
    <property type="match status" value="1"/>
</dbReference>
<dbReference type="Proteomes" id="UP000218287">
    <property type="component" value="Chromosome"/>
</dbReference>
<dbReference type="GO" id="GO:0008168">
    <property type="term" value="F:methyltransferase activity"/>
    <property type="evidence" value="ECO:0007669"/>
    <property type="project" value="UniProtKB-KW"/>
</dbReference>
<keyword evidence="5" id="KW-1185">Reference proteome</keyword>
<evidence type="ECO:0000256" key="2">
    <source>
        <dbReference type="ARBA" id="ARBA00022679"/>
    </source>
</evidence>
<proteinExistence type="predicted"/>
<dbReference type="EMBL" id="AP018174">
    <property type="protein sequence ID" value="BAY15956.1"/>
    <property type="molecule type" value="Genomic_DNA"/>
</dbReference>
<evidence type="ECO:0000259" key="3">
    <source>
        <dbReference type="Pfam" id="PF10017"/>
    </source>
</evidence>
<protein>
    <recommendedName>
        <fullName evidence="3">Histidine-specific methyltransferase SAM-dependent domain-containing protein</fullName>
    </recommendedName>
</protein>
<keyword evidence="1" id="KW-0489">Methyltransferase</keyword>